<dbReference type="PANTHER" id="PTHR14845">
    <property type="entry name" value="COILED-COIL DOMAIN-CONTAINING 166"/>
    <property type="match status" value="1"/>
</dbReference>
<feature type="coiled-coil region" evidence="10">
    <location>
        <begin position="239"/>
        <end position="360"/>
    </location>
</feature>
<feature type="domain" description="DUF4515" evidence="12">
    <location>
        <begin position="87"/>
        <end position="271"/>
    </location>
</feature>
<dbReference type="Proteomes" id="UP000016666">
    <property type="component" value="Chromosome 5"/>
</dbReference>
<evidence type="ECO:0000256" key="2">
    <source>
        <dbReference type="ARBA" id="ARBA00007508"/>
    </source>
</evidence>
<dbReference type="Pfam" id="PF14988">
    <property type="entry name" value="DUF4515"/>
    <property type="match status" value="1"/>
</dbReference>
<dbReference type="GeneTree" id="ENSGT00940000154427"/>
<keyword evidence="8" id="KW-0966">Cell projection</keyword>
<dbReference type="GO" id="GO:0007288">
    <property type="term" value="P:sperm axoneme assembly"/>
    <property type="evidence" value="ECO:0007669"/>
    <property type="project" value="Ensembl"/>
</dbReference>
<protein>
    <recommendedName>
        <fullName evidence="3">Basal body-orientation factor 1</fullName>
    </recommendedName>
    <alternativeName>
        <fullName evidence="9">Coiled-coil domain-containing protein 176</fullName>
    </alternativeName>
</protein>
<evidence type="ECO:0000256" key="9">
    <source>
        <dbReference type="ARBA" id="ARBA00031573"/>
    </source>
</evidence>
<dbReference type="PANTHER" id="PTHR14845:SF5">
    <property type="entry name" value="BASAL BODY-ORIENTATION FACTOR 1"/>
    <property type="match status" value="1"/>
</dbReference>
<dbReference type="PROSITE" id="PS51257">
    <property type="entry name" value="PROKAR_LIPOPROTEIN"/>
    <property type="match status" value="1"/>
</dbReference>
<dbReference type="GO" id="GO:0005930">
    <property type="term" value="C:axoneme"/>
    <property type="evidence" value="ECO:0007669"/>
    <property type="project" value="Ensembl"/>
</dbReference>
<evidence type="ECO:0000256" key="6">
    <source>
        <dbReference type="ARBA" id="ARBA00023069"/>
    </source>
</evidence>
<reference evidence="13" key="2">
    <citation type="submission" date="2025-08" db="UniProtKB">
        <authorList>
            <consortium name="Ensembl"/>
        </authorList>
    </citation>
    <scope>IDENTIFICATION</scope>
</reference>
<proteinExistence type="inferred from homology"/>
<dbReference type="STRING" id="8840.ENSAPLP00000014200"/>
<feature type="region of interest" description="Disordered" evidence="11">
    <location>
        <begin position="1"/>
        <end position="23"/>
    </location>
</feature>
<dbReference type="GO" id="GO:0050821">
    <property type="term" value="P:protein stabilization"/>
    <property type="evidence" value="ECO:0007669"/>
    <property type="project" value="Ensembl"/>
</dbReference>
<dbReference type="Ensembl" id="ENSAPLT00000014975.2">
    <property type="protein sequence ID" value="ENSAPLP00000014200.2"/>
    <property type="gene ID" value="ENSAPLG00000014370.2"/>
</dbReference>
<sequence length="524" mass="60400">MAAGRPAPHSPGGSSCSPAAAAVAAGGREEKVVAAAEALPWEVRLAAAEASRAEYRAASRTLARSNAELLWRQRRLEKEAMAVQGGLAKQGQEKAQEIEKLKKELVHLKQQAQEENKKLTDYYAQQIKELEEKFHEKVGEIGQIQSELKLIKEFRKEKAAMEKELEDLKKSMKISDRRHQEAIVRLEKRFLEEKKRLEEDTEKKLVMMTETAQREAVLQLNSMGREVFKENIRLQGAFSDNLKEKMELQKTKLKLEEDKTLLLLEKETSEGLIRKKILQINHQKAQIRDLQCKVEKLEMAVSHMTREFETKTQKTQHQALIENQASMVEIKKLQQLLEMKDQEMNRVKKLARNILNERTEVERFFLDVLEHVKQEIRASRKQYYEKARAAYYRKMMEACAGTEEFPQIKTFKGNINSTNSVYRDLEEAEKCYGEKAQFEKVDISELTWEQKEHVLRLLFAKMNGRNPWKYSRVLATSAPADAKEESEVGTENVSSNLVFVTQQAELSESSSSTAILPRIQMLTE</sequence>
<comment type="subcellular location">
    <subcellularLocation>
        <location evidence="1">Cytoplasm</location>
        <location evidence="1">Cytoskeleton</location>
        <location evidence="1">Cilium basal body</location>
    </subcellularLocation>
</comment>
<feature type="coiled-coil region" evidence="10">
    <location>
        <begin position="91"/>
        <end position="203"/>
    </location>
</feature>
<dbReference type="OMA" id="MEADKWT"/>
<comment type="similarity">
    <text evidence="2">Belongs to the BBOF1 family.</text>
</comment>
<evidence type="ECO:0000259" key="12">
    <source>
        <dbReference type="Pfam" id="PF14988"/>
    </source>
</evidence>
<evidence type="ECO:0000256" key="7">
    <source>
        <dbReference type="ARBA" id="ARBA00023212"/>
    </source>
</evidence>
<reference evidence="13" key="3">
    <citation type="submission" date="2025-09" db="UniProtKB">
        <authorList>
            <consortium name="Ensembl"/>
        </authorList>
    </citation>
    <scope>IDENTIFICATION</scope>
</reference>
<evidence type="ECO:0000256" key="4">
    <source>
        <dbReference type="ARBA" id="ARBA00022490"/>
    </source>
</evidence>
<evidence type="ECO:0000313" key="13">
    <source>
        <dbReference type="Ensembl" id="ENSAPLP00000014200.2"/>
    </source>
</evidence>
<keyword evidence="14" id="KW-1185">Reference proteome</keyword>
<evidence type="ECO:0000256" key="3">
    <source>
        <dbReference type="ARBA" id="ARBA00015392"/>
    </source>
</evidence>
<evidence type="ECO:0000256" key="11">
    <source>
        <dbReference type="SAM" id="MobiDB-lite"/>
    </source>
</evidence>
<dbReference type="GO" id="GO:0007338">
    <property type="term" value="P:single fertilization"/>
    <property type="evidence" value="ECO:0007669"/>
    <property type="project" value="Ensembl"/>
</dbReference>
<reference evidence="13 14" key="1">
    <citation type="submission" date="2017-10" db="EMBL/GenBank/DDBJ databases">
        <title>A new Pekin duck reference genome.</title>
        <authorList>
            <person name="Hou Z.-C."/>
            <person name="Zhou Z.-K."/>
            <person name="Zhu F."/>
            <person name="Hou S.-S."/>
        </authorList>
    </citation>
    <scope>NUCLEOTIDE SEQUENCE [LARGE SCALE GENOMIC DNA]</scope>
</reference>
<gene>
    <name evidence="13" type="primary">BBOF1</name>
</gene>
<accession>U3J3X3</accession>
<evidence type="ECO:0000313" key="14">
    <source>
        <dbReference type="Proteomes" id="UP000016666"/>
    </source>
</evidence>
<evidence type="ECO:0000256" key="10">
    <source>
        <dbReference type="SAM" id="Coils"/>
    </source>
</evidence>
<keyword evidence="6" id="KW-0969">Cilium</keyword>
<organism evidence="13 14">
    <name type="scientific">Anas platyrhynchos platyrhynchos</name>
    <name type="common">Northern mallard</name>
    <dbReference type="NCBI Taxonomy" id="8840"/>
    <lineage>
        <taxon>Eukaryota</taxon>
        <taxon>Metazoa</taxon>
        <taxon>Chordata</taxon>
        <taxon>Craniata</taxon>
        <taxon>Vertebrata</taxon>
        <taxon>Euteleostomi</taxon>
        <taxon>Archelosauria</taxon>
        <taxon>Archosauria</taxon>
        <taxon>Dinosauria</taxon>
        <taxon>Saurischia</taxon>
        <taxon>Theropoda</taxon>
        <taxon>Coelurosauria</taxon>
        <taxon>Aves</taxon>
        <taxon>Neognathae</taxon>
        <taxon>Galloanserae</taxon>
        <taxon>Anseriformes</taxon>
        <taxon>Anatidae</taxon>
        <taxon>Anatinae</taxon>
        <taxon>Anas</taxon>
    </lineage>
</organism>
<dbReference type="GO" id="GO:0007026">
    <property type="term" value="P:negative regulation of microtubule depolymerization"/>
    <property type="evidence" value="ECO:0007669"/>
    <property type="project" value="Ensembl"/>
</dbReference>
<evidence type="ECO:0000256" key="5">
    <source>
        <dbReference type="ARBA" id="ARBA00023054"/>
    </source>
</evidence>
<keyword evidence="5 10" id="KW-0175">Coiled coil</keyword>
<dbReference type="GO" id="GO:0036126">
    <property type="term" value="C:sperm flagellum"/>
    <property type="evidence" value="ECO:0007669"/>
    <property type="project" value="Ensembl"/>
</dbReference>
<dbReference type="InterPro" id="IPR032777">
    <property type="entry name" value="DUF4515"/>
</dbReference>
<evidence type="ECO:0000256" key="1">
    <source>
        <dbReference type="ARBA" id="ARBA00004120"/>
    </source>
</evidence>
<keyword evidence="7" id="KW-0206">Cytoskeleton</keyword>
<keyword evidence="4" id="KW-0963">Cytoplasm</keyword>
<evidence type="ECO:0000256" key="8">
    <source>
        <dbReference type="ARBA" id="ARBA00023273"/>
    </source>
</evidence>
<dbReference type="AlphaFoldDB" id="U3J3X3"/>
<name>U3J3X3_ANAPP</name>
<dbReference type="HOGENOM" id="CLU_032853_0_0_1"/>